<dbReference type="EMBL" id="JAGETX010000009">
    <property type="protein sequence ID" value="MBO3272013.1"/>
    <property type="molecule type" value="Genomic_DNA"/>
</dbReference>
<proteinExistence type="predicted"/>
<accession>A0ABS3TED0</accession>
<sequence>MPAIYLTDFVDFVARSGQPKLTKVQELFSRPNYHPATDFYKPLRDGLREHHRQAGTRAELPGLLPALSPDVRKQASYALRLAGYGRFWGRRTLSWFEPPTACWQHATLDVKVSPHLGLRINDQPHLIQVWFKDERLKPTQVQLILSVLETELAPHTPVGTAFGLLQLSTGKLHVAGPRRPDLDLLLAGEADSFLRIWDGLEQRAA</sequence>
<keyword evidence="2" id="KW-1185">Reference proteome</keyword>
<dbReference type="RefSeq" id="WP_208308290.1">
    <property type="nucleotide sequence ID" value="NZ_JAGETX010000009.1"/>
</dbReference>
<organism evidence="1 2">
    <name type="scientific">Hymenobacter defluvii</name>
    <dbReference type="NCBI Taxonomy" id="2054411"/>
    <lineage>
        <taxon>Bacteria</taxon>
        <taxon>Pseudomonadati</taxon>
        <taxon>Bacteroidota</taxon>
        <taxon>Cytophagia</taxon>
        <taxon>Cytophagales</taxon>
        <taxon>Hymenobacteraceae</taxon>
        <taxon>Hymenobacter</taxon>
    </lineage>
</organism>
<evidence type="ECO:0000313" key="2">
    <source>
        <dbReference type="Proteomes" id="UP000670527"/>
    </source>
</evidence>
<reference evidence="1 2" key="1">
    <citation type="submission" date="2021-03" db="EMBL/GenBank/DDBJ databases">
        <authorList>
            <person name="Kim M.K."/>
        </authorList>
    </citation>
    <scope>NUCLEOTIDE SEQUENCE [LARGE SCALE GENOMIC DNA]</scope>
    <source>
        <strain evidence="1 2">BT507</strain>
    </source>
</reference>
<protein>
    <submittedName>
        <fullName evidence="1">Uncharacterized protein</fullName>
    </submittedName>
</protein>
<dbReference type="PROSITE" id="PS00678">
    <property type="entry name" value="WD_REPEATS_1"/>
    <property type="match status" value="1"/>
</dbReference>
<comment type="caution">
    <text evidence="1">The sequence shown here is derived from an EMBL/GenBank/DDBJ whole genome shotgun (WGS) entry which is preliminary data.</text>
</comment>
<dbReference type="Proteomes" id="UP000670527">
    <property type="component" value="Unassembled WGS sequence"/>
</dbReference>
<gene>
    <name evidence="1" type="ORF">J4D97_15240</name>
</gene>
<evidence type="ECO:0000313" key="1">
    <source>
        <dbReference type="EMBL" id="MBO3272013.1"/>
    </source>
</evidence>
<name>A0ABS3TED0_9BACT</name>
<dbReference type="InterPro" id="IPR019775">
    <property type="entry name" value="WD40_repeat_CS"/>
</dbReference>